<feature type="region of interest" description="Disordered" evidence="1">
    <location>
        <begin position="61"/>
        <end position="139"/>
    </location>
</feature>
<feature type="region of interest" description="Disordered" evidence="1">
    <location>
        <begin position="216"/>
        <end position="263"/>
    </location>
</feature>
<sequence length="263" mass="30389">MGANNSAPQTARIENPECRIAVQVSPSVVTRIENAQKQNEEKLNVKTLDNGAVHNLQDLQRQEQQTSIRHDAQDQQQKEEQSKEQPEQRQTQQPYEGEGKSYGQQSYKQKSDEQRTYQHSYTHNLNRRRDRENGGKYNQYEDREFGNCVASLENYLGKPVQWTNNIDGEILELRNELIACHREHPGEPLCCAELAEKYQDLIFREQFLSILRFNRKSDEEERDQDGDGNGDGNGDGDGDEEQLPQDEQSEEQPVEVNYSTSQN</sequence>
<proteinExistence type="predicted"/>
<dbReference type="AlphaFoldDB" id="A0A1A9ULN1"/>
<keyword evidence="3" id="KW-1185">Reference proteome</keyword>
<feature type="compositionally biased region" description="Basic and acidic residues" evidence="1">
    <location>
        <begin position="68"/>
        <end position="87"/>
    </location>
</feature>
<dbReference type="Proteomes" id="UP000078200">
    <property type="component" value="Unassembled WGS sequence"/>
</dbReference>
<evidence type="ECO:0000256" key="1">
    <source>
        <dbReference type="SAM" id="MobiDB-lite"/>
    </source>
</evidence>
<dbReference type="EnsemblMetazoa" id="GAUT008456-RA">
    <property type="protein sequence ID" value="GAUT008456-PA"/>
    <property type="gene ID" value="GAUT008456"/>
</dbReference>
<reference evidence="2" key="1">
    <citation type="submission" date="2020-05" db="UniProtKB">
        <authorList>
            <consortium name="EnsemblMetazoa"/>
        </authorList>
    </citation>
    <scope>IDENTIFICATION</scope>
    <source>
        <strain evidence="2">TTRI</strain>
    </source>
</reference>
<evidence type="ECO:0000313" key="2">
    <source>
        <dbReference type="EnsemblMetazoa" id="GAUT008456-PA"/>
    </source>
</evidence>
<dbReference type="VEuPathDB" id="VectorBase:GAUT008456"/>
<evidence type="ECO:0000313" key="3">
    <source>
        <dbReference type="Proteomes" id="UP000078200"/>
    </source>
</evidence>
<feature type="compositionally biased region" description="Acidic residues" evidence="1">
    <location>
        <begin position="220"/>
        <end position="253"/>
    </location>
</feature>
<accession>A0A1A9ULN1</accession>
<protein>
    <submittedName>
        <fullName evidence="2">Uncharacterized protein</fullName>
    </submittedName>
</protein>
<organism evidence="2 3">
    <name type="scientific">Glossina austeni</name>
    <name type="common">Savannah tsetse fly</name>
    <dbReference type="NCBI Taxonomy" id="7395"/>
    <lineage>
        <taxon>Eukaryota</taxon>
        <taxon>Metazoa</taxon>
        <taxon>Ecdysozoa</taxon>
        <taxon>Arthropoda</taxon>
        <taxon>Hexapoda</taxon>
        <taxon>Insecta</taxon>
        <taxon>Pterygota</taxon>
        <taxon>Neoptera</taxon>
        <taxon>Endopterygota</taxon>
        <taxon>Diptera</taxon>
        <taxon>Brachycera</taxon>
        <taxon>Muscomorpha</taxon>
        <taxon>Hippoboscoidea</taxon>
        <taxon>Glossinidae</taxon>
        <taxon>Glossina</taxon>
    </lineage>
</organism>
<feature type="compositionally biased region" description="Basic and acidic residues" evidence="1">
    <location>
        <begin position="127"/>
        <end position="139"/>
    </location>
</feature>
<dbReference type="STRING" id="7395.A0A1A9ULN1"/>
<name>A0A1A9ULN1_GLOAU</name>